<name>A0ABT4VWX2_9HYPH</name>
<dbReference type="Pfam" id="PF03450">
    <property type="entry name" value="CO_deh_flav_C"/>
    <property type="match status" value="1"/>
</dbReference>
<dbReference type="Proteomes" id="UP001148313">
    <property type="component" value="Unassembled WGS sequence"/>
</dbReference>
<dbReference type="InterPro" id="IPR016166">
    <property type="entry name" value="FAD-bd_PCMH"/>
</dbReference>
<protein>
    <submittedName>
        <fullName evidence="5">Xanthine dehydrogenase family protein subunit M</fullName>
    </submittedName>
</protein>
<dbReference type="Pfam" id="PF00941">
    <property type="entry name" value="FAD_binding_5"/>
    <property type="match status" value="1"/>
</dbReference>
<dbReference type="InterPro" id="IPR036683">
    <property type="entry name" value="CO_DH_flav_C_dom_sf"/>
</dbReference>
<dbReference type="PANTHER" id="PTHR42659:SF2">
    <property type="entry name" value="XANTHINE DEHYDROGENASE SUBUNIT C-RELATED"/>
    <property type="match status" value="1"/>
</dbReference>
<evidence type="ECO:0000256" key="1">
    <source>
        <dbReference type="ARBA" id="ARBA00022630"/>
    </source>
</evidence>
<dbReference type="RefSeq" id="WP_271092412.1">
    <property type="nucleotide sequence ID" value="NZ_JAPJZH010000024.1"/>
</dbReference>
<dbReference type="Gene3D" id="3.30.390.50">
    <property type="entry name" value="CO dehydrogenase flavoprotein, C-terminal domain"/>
    <property type="match status" value="1"/>
</dbReference>
<dbReference type="EMBL" id="JAPJZH010000024">
    <property type="protein sequence ID" value="MDA4848542.1"/>
    <property type="molecule type" value="Genomic_DNA"/>
</dbReference>
<dbReference type="InterPro" id="IPR016167">
    <property type="entry name" value="FAD-bd_PCMH_sub1"/>
</dbReference>
<evidence type="ECO:0000256" key="3">
    <source>
        <dbReference type="ARBA" id="ARBA00023002"/>
    </source>
</evidence>
<evidence type="ECO:0000313" key="6">
    <source>
        <dbReference type="Proteomes" id="UP001148313"/>
    </source>
</evidence>
<dbReference type="InterPro" id="IPR005107">
    <property type="entry name" value="CO_DH_flav_C"/>
</dbReference>
<dbReference type="InterPro" id="IPR036318">
    <property type="entry name" value="FAD-bd_PCMH-like_sf"/>
</dbReference>
<gene>
    <name evidence="5" type="ORF">OOZ53_24505</name>
</gene>
<dbReference type="Gene3D" id="3.30.465.10">
    <property type="match status" value="1"/>
</dbReference>
<evidence type="ECO:0000259" key="4">
    <source>
        <dbReference type="PROSITE" id="PS51387"/>
    </source>
</evidence>
<dbReference type="PROSITE" id="PS51387">
    <property type="entry name" value="FAD_PCMH"/>
    <property type="match status" value="1"/>
</dbReference>
<comment type="caution">
    <text evidence="5">The sequence shown here is derived from an EMBL/GenBank/DDBJ whole genome shotgun (WGS) entry which is preliminary data.</text>
</comment>
<feature type="domain" description="FAD-binding PCMH-type" evidence="4">
    <location>
        <begin position="1"/>
        <end position="172"/>
    </location>
</feature>
<keyword evidence="3" id="KW-0560">Oxidoreductase</keyword>
<keyword evidence="1" id="KW-0285">Flavoprotein</keyword>
<reference evidence="5" key="1">
    <citation type="submission" date="2022-11" db="EMBL/GenBank/DDBJ databases">
        <title>Hoeflea poritis sp. nov., isolated from scleractinian coral Porites lutea.</title>
        <authorList>
            <person name="Zhang G."/>
            <person name="Wei Q."/>
            <person name="Cai L."/>
        </authorList>
    </citation>
    <scope>NUCLEOTIDE SEQUENCE</scope>
    <source>
        <strain evidence="5">E7-10</strain>
    </source>
</reference>
<sequence length="290" mass="30373">MQYSAPETIESALKLLESDDDARVMAGGTDLIVQMTSGMRSPSHVVDIKRIPELCGVVQTADGGWKIGAAVPGAELNEHVELKRDWPGFVEATDLIGSMQVQGRATPVGNLCNASPAGDAVPGMVAAGATVTVAGSNGFRDVAAHDVPAAPGRTNLEKNEFVIAVNLPPKPPNSGDAYLRFIPRTEMDIAVVGTGVFLAFGESGHVREARIALGAIAPTVVFCTEAADALIGSRLEEEAIEAAVLAARNACNPIDDKRGTAEFRVHTVGVLIKRSIAIATQRAKRQVGMD</sequence>
<accession>A0ABT4VWX2</accession>
<dbReference type="InterPro" id="IPR016169">
    <property type="entry name" value="FAD-bd_PCMH_sub2"/>
</dbReference>
<organism evidence="5 6">
    <name type="scientific">Hoeflea poritis</name>
    <dbReference type="NCBI Taxonomy" id="2993659"/>
    <lineage>
        <taxon>Bacteria</taxon>
        <taxon>Pseudomonadati</taxon>
        <taxon>Pseudomonadota</taxon>
        <taxon>Alphaproteobacteria</taxon>
        <taxon>Hyphomicrobiales</taxon>
        <taxon>Rhizobiaceae</taxon>
        <taxon>Hoeflea</taxon>
    </lineage>
</organism>
<proteinExistence type="predicted"/>
<dbReference type="PANTHER" id="PTHR42659">
    <property type="entry name" value="XANTHINE DEHYDROGENASE SUBUNIT C-RELATED"/>
    <property type="match status" value="1"/>
</dbReference>
<dbReference type="InterPro" id="IPR002346">
    <property type="entry name" value="Mopterin_DH_FAD-bd"/>
</dbReference>
<dbReference type="Gene3D" id="3.30.43.10">
    <property type="entry name" value="Uridine Diphospho-n-acetylenolpyruvylglucosamine Reductase, domain 2"/>
    <property type="match status" value="1"/>
</dbReference>
<keyword evidence="6" id="KW-1185">Reference proteome</keyword>
<dbReference type="SMART" id="SM01092">
    <property type="entry name" value="CO_deh_flav_C"/>
    <property type="match status" value="1"/>
</dbReference>
<evidence type="ECO:0000313" key="5">
    <source>
        <dbReference type="EMBL" id="MDA4848542.1"/>
    </source>
</evidence>
<keyword evidence="2" id="KW-0274">FAD</keyword>
<dbReference type="SUPFAM" id="SSF55447">
    <property type="entry name" value="CO dehydrogenase flavoprotein C-terminal domain-like"/>
    <property type="match status" value="1"/>
</dbReference>
<dbReference type="SUPFAM" id="SSF56176">
    <property type="entry name" value="FAD-binding/transporter-associated domain-like"/>
    <property type="match status" value="1"/>
</dbReference>
<dbReference type="InterPro" id="IPR051312">
    <property type="entry name" value="Diverse_Substr_Oxidored"/>
</dbReference>
<evidence type="ECO:0000256" key="2">
    <source>
        <dbReference type="ARBA" id="ARBA00022827"/>
    </source>
</evidence>